<proteinExistence type="predicted"/>
<protein>
    <submittedName>
        <fullName evidence="1">Uncharacterized protein</fullName>
    </submittedName>
</protein>
<sequence length="51" mass="5725">MARQAAFLIEILAKDRPEELHEAYDDALALGPRWRASMQASLARMPLTAEV</sequence>
<comment type="caution">
    <text evidence="1">The sequence shown here is derived from an EMBL/GenBank/DDBJ whole genome shotgun (WGS) entry which is preliminary data.</text>
</comment>
<keyword evidence="2" id="KW-1185">Reference proteome</keyword>
<name>A0ABW3TEU7_9RHOB</name>
<reference evidence="2" key="1">
    <citation type="journal article" date="2019" name="Int. J. Syst. Evol. Microbiol.">
        <title>The Global Catalogue of Microorganisms (GCM) 10K type strain sequencing project: providing services to taxonomists for standard genome sequencing and annotation.</title>
        <authorList>
            <consortium name="The Broad Institute Genomics Platform"/>
            <consortium name="The Broad Institute Genome Sequencing Center for Infectious Disease"/>
            <person name="Wu L."/>
            <person name="Ma J."/>
        </authorList>
    </citation>
    <scope>NUCLEOTIDE SEQUENCE [LARGE SCALE GENOMIC DNA]</scope>
    <source>
        <strain evidence="2">CCUG 55328</strain>
    </source>
</reference>
<evidence type="ECO:0000313" key="2">
    <source>
        <dbReference type="Proteomes" id="UP001597151"/>
    </source>
</evidence>
<dbReference type="RefSeq" id="WP_380791707.1">
    <property type="nucleotide sequence ID" value="NZ_JBHTKR010000004.1"/>
</dbReference>
<evidence type="ECO:0000313" key="1">
    <source>
        <dbReference type="EMBL" id="MFD1195232.1"/>
    </source>
</evidence>
<dbReference type="EMBL" id="JBHTKR010000004">
    <property type="protein sequence ID" value="MFD1195232.1"/>
    <property type="molecule type" value="Genomic_DNA"/>
</dbReference>
<gene>
    <name evidence="1" type="ORF">ACFQ3C_11165</name>
</gene>
<dbReference type="Proteomes" id="UP001597151">
    <property type="component" value="Unassembled WGS sequence"/>
</dbReference>
<organism evidence="1 2">
    <name type="scientific">Seohaeicola saemankumensis</name>
    <dbReference type="NCBI Taxonomy" id="481181"/>
    <lineage>
        <taxon>Bacteria</taxon>
        <taxon>Pseudomonadati</taxon>
        <taxon>Pseudomonadota</taxon>
        <taxon>Alphaproteobacteria</taxon>
        <taxon>Rhodobacterales</taxon>
        <taxon>Roseobacteraceae</taxon>
        <taxon>Seohaeicola</taxon>
    </lineage>
</organism>
<accession>A0ABW3TEU7</accession>